<dbReference type="Pfam" id="PF13843">
    <property type="entry name" value="DDE_Tnp_1_7"/>
    <property type="match status" value="1"/>
</dbReference>
<evidence type="ECO:0000259" key="1">
    <source>
        <dbReference type="Pfam" id="PF13843"/>
    </source>
</evidence>
<dbReference type="RefSeq" id="XP_024744608.1">
    <property type="nucleotide sequence ID" value="XM_024887773.1"/>
</dbReference>
<gene>
    <name evidence="2" type="ORF">K444DRAFT_690642</name>
</gene>
<dbReference type="InterPro" id="IPR029526">
    <property type="entry name" value="PGBD"/>
</dbReference>
<dbReference type="EMBL" id="KZ613740">
    <property type="protein sequence ID" value="PMD67704.1"/>
    <property type="molecule type" value="Genomic_DNA"/>
</dbReference>
<dbReference type="OrthoDB" id="2431486at2759"/>
<dbReference type="InParanoid" id="A0A2J6TXF3"/>
<dbReference type="GeneID" id="36595849"/>
<dbReference type="AlphaFoldDB" id="A0A2J6TXF3"/>
<accession>A0A2J6TXF3</accession>
<protein>
    <recommendedName>
        <fullName evidence="1">PiggyBac transposable element-derived protein domain-containing protein</fullName>
    </recommendedName>
</protein>
<evidence type="ECO:0000313" key="2">
    <source>
        <dbReference type="EMBL" id="PMD67704.1"/>
    </source>
</evidence>
<reference evidence="2 3" key="1">
    <citation type="submission" date="2016-04" db="EMBL/GenBank/DDBJ databases">
        <title>A degradative enzymes factory behind the ericoid mycorrhizal symbiosis.</title>
        <authorList>
            <consortium name="DOE Joint Genome Institute"/>
            <person name="Martino E."/>
            <person name="Morin E."/>
            <person name="Grelet G."/>
            <person name="Kuo A."/>
            <person name="Kohler A."/>
            <person name="Daghino S."/>
            <person name="Barry K."/>
            <person name="Choi C."/>
            <person name="Cichocki N."/>
            <person name="Clum A."/>
            <person name="Copeland A."/>
            <person name="Hainaut M."/>
            <person name="Haridas S."/>
            <person name="Labutti K."/>
            <person name="Lindquist E."/>
            <person name="Lipzen A."/>
            <person name="Khouja H.-R."/>
            <person name="Murat C."/>
            <person name="Ohm R."/>
            <person name="Olson A."/>
            <person name="Spatafora J."/>
            <person name="Veneault-Fourrey C."/>
            <person name="Henrissat B."/>
            <person name="Grigoriev I."/>
            <person name="Martin F."/>
            <person name="Perotto S."/>
        </authorList>
    </citation>
    <scope>NUCLEOTIDE SEQUENCE [LARGE SCALE GENOMIC DNA]</scope>
    <source>
        <strain evidence="2 3">E</strain>
    </source>
</reference>
<proteinExistence type="predicted"/>
<evidence type="ECO:0000313" key="3">
    <source>
        <dbReference type="Proteomes" id="UP000235371"/>
    </source>
</evidence>
<dbReference type="STRING" id="1095630.A0A2J6TXF3"/>
<feature type="domain" description="PiggyBac transposable element-derived protein" evidence="1">
    <location>
        <begin position="20"/>
        <end position="211"/>
    </location>
</feature>
<name>A0A2J6TXF3_9HELO</name>
<keyword evidence="3" id="KW-1185">Reference proteome</keyword>
<organism evidence="2 3">
    <name type="scientific">Hyaloscypha bicolor E</name>
    <dbReference type="NCBI Taxonomy" id="1095630"/>
    <lineage>
        <taxon>Eukaryota</taxon>
        <taxon>Fungi</taxon>
        <taxon>Dikarya</taxon>
        <taxon>Ascomycota</taxon>
        <taxon>Pezizomycotina</taxon>
        <taxon>Leotiomycetes</taxon>
        <taxon>Helotiales</taxon>
        <taxon>Hyaloscyphaceae</taxon>
        <taxon>Hyaloscypha</taxon>
        <taxon>Hyaloscypha bicolor</taxon>
    </lineage>
</organism>
<dbReference type="Proteomes" id="UP000235371">
    <property type="component" value="Unassembled WGS sequence"/>
</dbReference>
<sequence length="269" mass="30573">VGIHTLRELGGTIKARNGGNKTQAVVLHLIKRLPKLPKGSGYHVYLDNLFVSTRFIQYARFQGVAITRTCRTTSRVIKELLDLQKSDKKDVIPWGETHSRYTPNGEVCHVGWKDQAFVLIMSSFISGDERVLRLRKRPKETSSKAKTVRKPFGNQAIKVLLIPVIADGYNYHMGAVNEFDHLTAQNAGLRHVERGGHQVLEHWLLRTVLINCYLLALCSDVPEPRQVSFRSQQDFRRQLISTLITKGRDSEICPKRRISQISQEAKVPI</sequence>
<dbReference type="PANTHER" id="PTHR46599:SF3">
    <property type="entry name" value="PIGGYBAC TRANSPOSABLE ELEMENT-DERIVED PROTEIN 4"/>
    <property type="match status" value="1"/>
</dbReference>
<dbReference type="PANTHER" id="PTHR46599">
    <property type="entry name" value="PIGGYBAC TRANSPOSABLE ELEMENT-DERIVED PROTEIN 4"/>
    <property type="match status" value="1"/>
</dbReference>
<feature type="non-terminal residue" evidence="2">
    <location>
        <position position="1"/>
    </location>
</feature>